<keyword evidence="2" id="KW-1185">Reference proteome</keyword>
<feature type="non-terminal residue" evidence="1">
    <location>
        <position position="1"/>
    </location>
</feature>
<protein>
    <submittedName>
        <fullName evidence="1">41266_t:CDS:1</fullName>
    </submittedName>
</protein>
<accession>A0ABN7VSQ1</accession>
<dbReference type="Proteomes" id="UP000789901">
    <property type="component" value="Unassembled WGS sequence"/>
</dbReference>
<comment type="caution">
    <text evidence="1">The sequence shown here is derived from an EMBL/GenBank/DDBJ whole genome shotgun (WGS) entry which is preliminary data.</text>
</comment>
<reference evidence="1 2" key="1">
    <citation type="submission" date="2021-06" db="EMBL/GenBank/DDBJ databases">
        <authorList>
            <person name="Kallberg Y."/>
            <person name="Tangrot J."/>
            <person name="Rosling A."/>
        </authorList>
    </citation>
    <scope>NUCLEOTIDE SEQUENCE [LARGE SCALE GENOMIC DNA]</scope>
    <source>
        <strain evidence="1 2">120-4 pot B 10/14</strain>
    </source>
</reference>
<organism evidence="1 2">
    <name type="scientific">Gigaspora margarita</name>
    <dbReference type="NCBI Taxonomy" id="4874"/>
    <lineage>
        <taxon>Eukaryota</taxon>
        <taxon>Fungi</taxon>
        <taxon>Fungi incertae sedis</taxon>
        <taxon>Mucoromycota</taxon>
        <taxon>Glomeromycotina</taxon>
        <taxon>Glomeromycetes</taxon>
        <taxon>Diversisporales</taxon>
        <taxon>Gigasporaceae</taxon>
        <taxon>Gigaspora</taxon>
    </lineage>
</organism>
<gene>
    <name evidence="1" type="ORF">GMARGA_LOCUS22258</name>
</gene>
<evidence type="ECO:0000313" key="1">
    <source>
        <dbReference type="EMBL" id="CAG8796741.1"/>
    </source>
</evidence>
<name>A0ABN7VSQ1_GIGMA</name>
<proteinExistence type="predicted"/>
<dbReference type="EMBL" id="CAJVQB010021309">
    <property type="protein sequence ID" value="CAG8796741.1"/>
    <property type="molecule type" value="Genomic_DNA"/>
</dbReference>
<sequence length="191" mass="22946">YQSEKQLQYFKKCSDHHKSWDSICNIYRHAISLELVWPYIAKENNPSVEGYLNWAKNQTNYHENDFHKKRTRLDFALESCKFRVYIRKNNFLDPSNNTFQNINSEWKLSEEIKKFSELVQMKRIEFIQKILIEKNSTRIWHPIPITTEKADIQKSENFLQKQEVLSIINSLLPYLNDIDHLKFKNLSSLSC</sequence>
<evidence type="ECO:0000313" key="2">
    <source>
        <dbReference type="Proteomes" id="UP000789901"/>
    </source>
</evidence>